<dbReference type="Gene3D" id="3.40.250.10">
    <property type="entry name" value="Rhodanese-like domain"/>
    <property type="match status" value="1"/>
</dbReference>
<feature type="transmembrane region" description="Helical" evidence="1">
    <location>
        <begin position="116"/>
        <end position="134"/>
    </location>
</feature>
<dbReference type="PANTHER" id="PTHR44086:SF10">
    <property type="entry name" value="THIOSULFATE SULFURTRANSFERASE_RHODANESE-LIKE DOMAIN-CONTAINING PROTEIN 3"/>
    <property type="match status" value="1"/>
</dbReference>
<dbReference type="SUPFAM" id="SSF52821">
    <property type="entry name" value="Rhodanese/Cell cycle control phosphatase"/>
    <property type="match status" value="1"/>
</dbReference>
<keyword evidence="1" id="KW-0812">Transmembrane</keyword>
<feature type="domain" description="Rhodanese" evidence="2">
    <location>
        <begin position="16"/>
        <end position="104"/>
    </location>
</feature>
<dbReference type="OrthoDB" id="9807812at2"/>
<organism evidence="3 4">
    <name type="scientific">Pseudaestuariivita atlantica</name>
    <dbReference type="NCBI Taxonomy" id="1317121"/>
    <lineage>
        <taxon>Bacteria</taxon>
        <taxon>Pseudomonadati</taxon>
        <taxon>Pseudomonadota</taxon>
        <taxon>Alphaproteobacteria</taxon>
        <taxon>Rhodobacterales</taxon>
        <taxon>Paracoccaceae</taxon>
        <taxon>Pseudaestuariivita</taxon>
    </lineage>
</organism>
<gene>
    <name evidence="3" type="ORF">ATO11_20405</name>
</gene>
<accession>A0A0L1JJD7</accession>
<dbReference type="RefSeq" id="WP_050532749.1">
    <property type="nucleotide sequence ID" value="NZ_AQQZ01000025.1"/>
</dbReference>
<evidence type="ECO:0000313" key="3">
    <source>
        <dbReference type="EMBL" id="KNG91879.1"/>
    </source>
</evidence>
<keyword evidence="4" id="KW-1185">Reference proteome</keyword>
<sequence>MTLKTIDAHKTHELLTAGEAVLIDVREPDEWIKEHIPEAHLVPLSGFNPDDFPKDHDKIAVFHCRSGGRTEAAAPQILRTGFREVYQLEGGIQGWHAAGHKVNETAKVPISIMRQVQITAGSLVLLGIVLALLVNPWFAALSAFVGAGLTQAGITGTCAMASILKHMPWNRVISGQQAVADPATIQRMVR</sequence>
<dbReference type="PANTHER" id="PTHR44086">
    <property type="entry name" value="THIOSULFATE SULFURTRANSFERASE RDL2, MITOCHONDRIAL-RELATED"/>
    <property type="match status" value="1"/>
</dbReference>
<keyword evidence="1" id="KW-1133">Transmembrane helix</keyword>
<dbReference type="Pfam" id="PF11127">
    <property type="entry name" value="YgaP-like_TM"/>
    <property type="match status" value="1"/>
</dbReference>
<protein>
    <recommendedName>
        <fullName evidence="2">Rhodanese domain-containing protein</fullName>
    </recommendedName>
</protein>
<dbReference type="InterPro" id="IPR036873">
    <property type="entry name" value="Rhodanese-like_dom_sf"/>
</dbReference>
<dbReference type="AlphaFoldDB" id="A0A0L1JJD7"/>
<reference evidence="3 4" key="1">
    <citation type="journal article" date="2015" name="Int. J. Syst. Evol. Microbiol.">
        <title>Aestuariivita atlantica sp. nov., isolated from deep sea sediment of the Atlantic Ocean.</title>
        <authorList>
            <person name="Li G."/>
            <person name="Lai Q."/>
            <person name="Du Y."/>
            <person name="Liu X."/>
            <person name="Sun F."/>
            <person name="Shao Z."/>
        </authorList>
    </citation>
    <scope>NUCLEOTIDE SEQUENCE [LARGE SCALE GENOMIC DNA]</scope>
    <source>
        <strain evidence="3 4">22II-S11-z3</strain>
    </source>
</reference>
<name>A0A0L1JJD7_9RHOB</name>
<evidence type="ECO:0000256" key="1">
    <source>
        <dbReference type="SAM" id="Phobius"/>
    </source>
</evidence>
<dbReference type="GO" id="GO:0004792">
    <property type="term" value="F:thiosulfate-cyanide sulfurtransferase activity"/>
    <property type="evidence" value="ECO:0007669"/>
    <property type="project" value="TreeGrafter"/>
</dbReference>
<feature type="transmembrane region" description="Helical" evidence="1">
    <location>
        <begin position="140"/>
        <end position="164"/>
    </location>
</feature>
<evidence type="ECO:0000259" key="2">
    <source>
        <dbReference type="PROSITE" id="PS50206"/>
    </source>
</evidence>
<comment type="caution">
    <text evidence="3">The sequence shown here is derived from an EMBL/GenBank/DDBJ whole genome shotgun (WGS) entry which is preliminary data.</text>
</comment>
<proteinExistence type="predicted"/>
<dbReference type="EMBL" id="AQQZ01000025">
    <property type="protein sequence ID" value="KNG91879.1"/>
    <property type="molecule type" value="Genomic_DNA"/>
</dbReference>
<dbReference type="InterPro" id="IPR001763">
    <property type="entry name" value="Rhodanese-like_dom"/>
</dbReference>
<dbReference type="Proteomes" id="UP000036938">
    <property type="component" value="Unassembled WGS sequence"/>
</dbReference>
<dbReference type="InterPro" id="IPR021309">
    <property type="entry name" value="YgaP-like_TM"/>
</dbReference>
<dbReference type="SMART" id="SM00450">
    <property type="entry name" value="RHOD"/>
    <property type="match status" value="1"/>
</dbReference>
<dbReference type="PROSITE" id="PS50206">
    <property type="entry name" value="RHODANESE_3"/>
    <property type="match status" value="1"/>
</dbReference>
<dbReference type="STRING" id="1317121.ATO11_20405"/>
<dbReference type="Gene3D" id="6.10.140.1340">
    <property type="match status" value="1"/>
</dbReference>
<keyword evidence="1" id="KW-0472">Membrane</keyword>
<evidence type="ECO:0000313" key="4">
    <source>
        <dbReference type="Proteomes" id="UP000036938"/>
    </source>
</evidence>
<dbReference type="Pfam" id="PF00581">
    <property type="entry name" value="Rhodanese"/>
    <property type="match status" value="1"/>
</dbReference>